<dbReference type="GO" id="GO:0004824">
    <property type="term" value="F:lysine-tRNA ligase activity"/>
    <property type="evidence" value="ECO:0007669"/>
    <property type="project" value="TreeGrafter"/>
</dbReference>
<evidence type="ECO:0000259" key="4">
    <source>
        <dbReference type="PROSITE" id="PS50862"/>
    </source>
</evidence>
<dbReference type="EMBL" id="CP048020">
    <property type="protein sequence ID" value="QHX43824.1"/>
    <property type="molecule type" value="Genomic_DNA"/>
</dbReference>
<name>A0A6P1Y2T1_9SPIR</name>
<keyword evidence="2" id="KW-0547">Nucleotide-binding</keyword>
<sequence length="345" mass="38657">MDIEALEFRAACLQAARNFFITHGYLELDTPALAPALIPESCLEVFRTEYLKPFKTGEEAAVPLFLVPSPEVFIKPVIATHGRSVFQLSKCYRNCESVGHIHNPEFTMLEYYTMQADYRDSVTLTETFLQTMAQAVAGPPLADPELGAILSKPFLQLTMDEAFKRFAGFSLAEAETPELTFHAERLGLGDRAQYEDWAWDDLYELLLVHCIEPQLPPDVPVALLDYPARVPCLARERSEQRTAADGRTYIWKTKERWEVYVRGVELANCYTEARDAGEINRSFVDEAAVKNATARVPHPVPENFGGICACMPPCSGVAMGFDRLIMLLGGKKTLEPFLYGGFSRL</sequence>
<dbReference type="GO" id="GO:0003746">
    <property type="term" value="F:translation elongation factor activity"/>
    <property type="evidence" value="ECO:0007669"/>
    <property type="project" value="UniProtKB-KW"/>
</dbReference>
<protein>
    <submittedName>
        <fullName evidence="5">Elongation factor P--(R)-beta-lysine ligase</fullName>
    </submittedName>
</protein>
<dbReference type="PROSITE" id="PS50862">
    <property type="entry name" value="AA_TRNA_LIGASE_II"/>
    <property type="match status" value="1"/>
</dbReference>
<dbReference type="RefSeq" id="WP_162664131.1">
    <property type="nucleotide sequence ID" value="NZ_CP048020.1"/>
</dbReference>
<dbReference type="InterPro" id="IPR006195">
    <property type="entry name" value="aa-tRNA-synth_II"/>
</dbReference>
<organism evidence="5 6">
    <name type="scientific">Treponema vincentii</name>
    <dbReference type="NCBI Taxonomy" id="69710"/>
    <lineage>
        <taxon>Bacteria</taxon>
        <taxon>Pseudomonadati</taxon>
        <taxon>Spirochaetota</taxon>
        <taxon>Spirochaetia</taxon>
        <taxon>Spirochaetales</taxon>
        <taxon>Treponemataceae</taxon>
        <taxon>Treponema</taxon>
    </lineage>
</organism>
<dbReference type="SUPFAM" id="SSF55681">
    <property type="entry name" value="Class II aaRS and biotin synthetases"/>
    <property type="match status" value="1"/>
</dbReference>
<dbReference type="GO" id="GO:0000049">
    <property type="term" value="F:tRNA binding"/>
    <property type="evidence" value="ECO:0007669"/>
    <property type="project" value="TreeGrafter"/>
</dbReference>
<evidence type="ECO:0000256" key="1">
    <source>
        <dbReference type="ARBA" id="ARBA00022598"/>
    </source>
</evidence>
<reference evidence="5 6" key="1">
    <citation type="submission" date="2020-01" db="EMBL/GenBank/DDBJ databases">
        <title>Complete genome sequence of a human oral phylogroup 1 Treponema sp. strain ATCC 700766, originally isolated from periodontitis dental plaque.</title>
        <authorList>
            <person name="Chan Y."/>
            <person name="Huo Y.-B."/>
            <person name="Yu X.-L."/>
            <person name="Zeng H."/>
            <person name="Leung W.-K."/>
            <person name="Watt R.M."/>
        </authorList>
    </citation>
    <scope>NUCLEOTIDE SEQUENCE [LARGE SCALE GENOMIC DNA]</scope>
    <source>
        <strain evidence="5 6">OMZ 804</strain>
    </source>
</reference>
<dbReference type="Proteomes" id="UP000464374">
    <property type="component" value="Chromosome"/>
</dbReference>
<dbReference type="InterPro" id="IPR045864">
    <property type="entry name" value="aa-tRNA-synth_II/BPL/LPL"/>
</dbReference>
<dbReference type="GO" id="GO:0005829">
    <property type="term" value="C:cytosol"/>
    <property type="evidence" value="ECO:0007669"/>
    <property type="project" value="TreeGrafter"/>
</dbReference>
<keyword evidence="3" id="KW-0067">ATP-binding</keyword>
<keyword evidence="1 5" id="KW-0436">Ligase</keyword>
<dbReference type="Gene3D" id="3.30.930.10">
    <property type="entry name" value="Bira Bifunctional Protein, Domain 2"/>
    <property type="match status" value="1"/>
</dbReference>
<evidence type="ECO:0000313" key="6">
    <source>
        <dbReference type="Proteomes" id="UP000464374"/>
    </source>
</evidence>
<proteinExistence type="predicted"/>
<accession>A0A6P1Y2T1</accession>
<dbReference type="KEGG" id="trz:GWP43_10610"/>
<dbReference type="GO" id="GO:0005524">
    <property type="term" value="F:ATP binding"/>
    <property type="evidence" value="ECO:0007669"/>
    <property type="project" value="InterPro"/>
</dbReference>
<dbReference type="PANTHER" id="PTHR42918">
    <property type="entry name" value="LYSYL-TRNA SYNTHETASE"/>
    <property type="match status" value="1"/>
</dbReference>
<dbReference type="Pfam" id="PF00152">
    <property type="entry name" value="tRNA-synt_2"/>
    <property type="match status" value="1"/>
</dbReference>
<gene>
    <name evidence="5" type="ORF">GWP43_10610</name>
</gene>
<keyword evidence="5" id="KW-0251">Elongation factor</keyword>
<evidence type="ECO:0000256" key="2">
    <source>
        <dbReference type="ARBA" id="ARBA00022741"/>
    </source>
</evidence>
<evidence type="ECO:0000256" key="3">
    <source>
        <dbReference type="ARBA" id="ARBA00022840"/>
    </source>
</evidence>
<evidence type="ECO:0000313" key="5">
    <source>
        <dbReference type="EMBL" id="QHX43824.1"/>
    </source>
</evidence>
<dbReference type="InterPro" id="IPR004364">
    <property type="entry name" value="Aa-tRNA-synt_II"/>
</dbReference>
<feature type="domain" description="Aminoacyl-transfer RNA synthetases class-II family profile" evidence="4">
    <location>
        <begin position="14"/>
        <end position="336"/>
    </location>
</feature>
<dbReference type="GO" id="GO:0006430">
    <property type="term" value="P:lysyl-tRNA aminoacylation"/>
    <property type="evidence" value="ECO:0007669"/>
    <property type="project" value="TreeGrafter"/>
</dbReference>
<keyword evidence="5" id="KW-0648">Protein biosynthesis</keyword>
<dbReference type="AlphaFoldDB" id="A0A6P1Y2T1"/>
<dbReference type="PANTHER" id="PTHR42918:SF6">
    <property type="entry name" value="ELONGATION FACTOR P--(R)-BETA-LYSINE LIGASE"/>
    <property type="match status" value="1"/>
</dbReference>